<reference evidence="1" key="1">
    <citation type="submission" date="2018-03" db="EMBL/GenBank/DDBJ databases">
        <authorList>
            <person name="Guldener U."/>
        </authorList>
    </citation>
    <scope>NUCLEOTIDE SEQUENCE</scope>
</reference>
<gene>
    <name evidence="1" type="ORF">DNG_04452</name>
</gene>
<dbReference type="EMBL" id="ONZQ02000005">
    <property type="protein sequence ID" value="SPO01779.1"/>
    <property type="molecule type" value="Genomic_DNA"/>
</dbReference>
<protein>
    <submittedName>
        <fullName evidence="1">Uncharacterized protein</fullName>
    </submittedName>
</protein>
<dbReference type="Proteomes" id="UP001187682">
    <property type="component" value="Unassembled WGS sequence"/>
</dbReference>
<evidence type="ECO:0000313" key="1">
    <source>
        <dbReference type="EMBL" id="SPO01779.1"/>
    </source>
</evidence>
<accession>A0AAE8MY36</accession>
<sequence>MEVPMVYEDVAENGEIRPLLEGFDYERIESYATLNYKKLNVESVIEDSVDLAPANQVCARFEQDLDGFWTATEYEGGTDLRRRLACVVIFLRSKLDAEASVPLQVARVFQGQYNYLDIRNSGRKYIKIARKLGGLGAILWLPVSVSPSTYERYLNIDDEEVFSHLKALAPEAERYANFVQRLVLHHLRGQLSQ</sequence>
<evidence type="ECO:0000313" key="2">
    <source>
        <dbReference type="Proteomes" id="UP001187682"/>
    </source>
</evidence>
<keyword evidence="2" id="KW-1185">Reference proteome</keyword>
<organism evidence="1 2">
    <name type="scientific">Cephalotrichum gorgonifer</name>
    <dbReference type="NCBI Taxonomy" id="2041049"/>
    <lineage>
        <taxon>Eukaryota</taxon>
        <taxon>Fungi</taxon>
        <taxon>Dikarya</taxon>
        <taxon>Ascomycota</taxon>
        <taxon>Pezizomycotina</taxon>
        <taxon>Sordariomycetes</taxon>
        <taxon>Hypocreomycetidae</taxon>
        <taxon>Microascales</taxon>
        <taxon>Microascaceae</taxon>
        <taxon>Cephalotrichum</taxon>
    </lineage>
</organism>
<dbReference type="AlphaFoldDB" id="A0AAE8MY36"/>
<name>A0AAE8MY36_9PEZI</name>
<proteinExistence type="predicted"/>
<comment type="caution">
    <text evidence="1">The sequence shown here is derived from an EMBL/GenBank/DDBJ whole genome shotgun (WGS) entry which is preliminary data.</text>
</comment>